<evidence type="ECO:0000256" key="2">
    <source>
        <dbReference type="SAM" id="SignalP"/>
    </source>
</evidence>
<dbReference type="InterPro" id="IPR012464">
    <property type="entry name" value="DUF1676"/>
</dbReference>
<evidence type="ECO:0000256" key="1">
    <source>
        <dbReference type="SAM" id="Phobius"/>
    </source>
</evidence>
<keyword evidence="1" id="KW-0812">Transmembrane</keyword>
<feature type="transmembrane region" description="Helical" evidence="1">
    <location>
        <begin position="160"/>
        <end position="182"/>
    </location>
</feature>
<keyword evidence="1" id="KW-1133">Transmembrane helix</keyword>
<dbReference type="Proteomes" id="UP000617340">
    <property type="component" value="Unassembled WGS sequence"/>
</dbReference>
<name>A0A834U1A6_VESGE</name>
<keyword evidence="1" id="KW-0472">Membrane</keyword>
<protein>
    <submittedName>
        <fullName evidence="3">Uncharacterized protein</fullName>
    </submittedName>
</protein>
<reference evidence="3" key="1">
    <citation type="journal article" date="2020" name="G3 (Bethesda)">
        <title>High-Quality Assemblies for Three Invasive Social Wasps from the &lt;i&gt;Vespula&lt;/i&gt; Genus.</title>
        <authorList>
            <person name="Harrop T.W.R."/>
            <person name="Guhlin J."/>
            <person name="McLaughlin G.M."/>
            <person name="Permina E."/>
            <person name="Stockwell P."/>
            <person name="Gilligan J."/>
            <person name="Le Lec M.F."/>
            <person name="Gruber M.A.M."/>
            <person name="Quinn O."/>
            <person name="Lovegrove M."/>
            <person name="Duncan E.J."/>
            <person name="Remnant E.J."/>
            <person name="Van Eeckhoven J."/>
            <person name="Graham B."/>
            <person name="Knapp R.A."/>
            <person name="Langford K.W."/>
            <person name="Kronenberg Z."/>
            <person name="Press M.O."/>
            <person name="Eacker S.M."/>
            <person name="Wilson-Rankin E.E."/>
            <person name="Purcell J."/>
            <person name="Lester P.J."/>
            <person name="Dearden P.K."/>
        </authorList>
    </citation>
    <scope>NUCLEOTIDE SEQUENCE</scope>
    <source>
        <strain evidence="3">Linc-1</strain>
    </source>
</reference>
<keyword evidence="4" id="KW-1185">Reference proteome</keyword>
<feature type="transmembrane region" description="Helical" evidence="1">
    <location>
        <begin position="189"/>
        <end position="209"/>
    </location>
</feature>
<sequence>MKLITIVYLTTAVVLVAAQNLDECLQQDSISCVQKSIYRKAKEFFGKDSLEIVPGINLIRSQDANSDGRNARSSTDLIYDQEIDGANDVAERQNVLESFVGEEASNYFTGRSLRINFAPAVEKIGEVARTISDSMPQEIRQAADEIVEGRVRKLKLLKSVIPLLIAAKAKIGALATIAYFFIALVAKKAIFASLISIAISAFIGLKYLWSSKSGSSFTPYNSGWSGSVSNVGGGWSAPVSSGGWATSGSGGWDDGHYAQNQAYSSYHHRR</sequence>
<comment type="caution">
    <text evidence="3">The sequence shown here is derived from an EMBL/GenBank/DDBJ whole genome shotgun (WGS) entry which is preliminary data.</text>
</comment>
<dbReference type="PANTHER" id="PTHR21879:SF18">
    <property type="entry name" value="LD17368P"/>
    <property type="match status" value="1"/>
</dbReference>
<dbReference type="PANTHER" id="PTHR21879">
    <property type="entry name" value="FI03362P-RELATED-RELATED"/>
    <property type="match status" value="1"/>
</dbReference>
<dbReference type="GO" id="GO:0016020">
    <property type="term" value="C:membrane"/>
    <property type="evidence" value="ECO:0007669"/>
    <property type="project" value="TreeGrafter"/>
</dbReference>
<feature type="signal peptide" evidence="2">
    <location>
        <begin position="1"/>
        <end position="18"/>
    </location>
</feature>
<dbReference type="EMBL" id="JACSDZ010000002">
    <property type="protein sequence ID" value="KAF7414132.1"/>
    <property type="molecule type" value="Genomic_DNA"/>
</dbReference>
<organism evidence="3 4">
    <name type="scientific">Vespula germanica</name>
    <name type="common">German yellow jacket</name>
    <name type="synonym">Paravespula germanica</name>
    <dbReference type="NCBI Taxonomy" id="30212"/>
    <lineage>
        <taxon>Eukaryota</taxon>
        <taxon>Metazoa</taxon>
        <taxon>Ecdysozoa</taxon>
        <taxon>Arthropoda</taxon>
        <taxon>Hexapoda</taxon>
        <taxon>Insecta</taxon>
        <taxon>Pterygota</taxon>
        <taxon>Neoptera</taxon>
        <taxon>Endopterygota</taxon>
        <taxon>Hymenoptera</taxon>
        <taxon>Apocrita</taxon>
        <taxon>Aculeata</taxon>
        <taxon>Vespoidea</taxon>
        <taxon>Vespidae</taxon>
        <taxon>Vespinae</taxon>
        <taxon>Vespula</taxon>
    </lineage>
</organism>
<accession>A0A834U1A6</accession>
<dbReference type="AlphaFoldDB" id="A0A834U1A6"/>
<dbReference type="Pfam" id="PF07898">
    <property type="entry name" value="DUF1676"/>
    <property type="match status" value="1"/>
</dbReference>
<feature type="chain" id="PRO_5032598965" evidence="2">
    <location>
        <begin position="19"/>
        <end position="270"/>
    </location>
</feature>
<evidence type="ECO:0000313" key="4">
    <source>
        <dbReference type="Proteomes" id="UP000617340"/>
    </source>
</evidence>
<keyword evidence="2" id="KW-0732">Signal</keyword>
<evidence type="ECO:0000313" key="3">
    <source>
        <dbReference type="EMBL" id="KAF7414132.1"/>
    </source>
</evidence>
<gene>
    <name evidence="3" type="ORF">HZH68_002621</name>
</gene>
<proteinExistence type="predicted"/>